<keyword evidence="6" id="KW-0812">Transmembrane</keyword>
<sequence>MEMLQLLKGVDFNSLYRPRKYIVTEGDILSSEKARNFESHKGNVENVDFIIQLVPRSREVGQSWITTPFSVLKSLIACIRIILFDLPDLVICNGPGSCIPVCIISYIPRLIYVESFARVKTLSLSGKLLLNFVDRFIVQWPYLTQKYPQAEYKGILV</sequence>
<comment type="subunit">
    <text evidence="4 11">Heterodimer with ALG13 to form a functional enzyme.</text>
</comment>
<comment type="similarity">
    <text evidence="3 11">Belongs to the ALG14 family.</text>
</comment>
<keyword evidence="7 11" id="KW-0256">Endoplasmic reticulum</keyword>
<evidence type="ECO:0000256" key="10">
    <source>
        <dbReference type="ARBA" id="ARBA00032062"/>
    </source>
</evidence>
<evidence type="ECO:0000313" key="13">
    <source>
        <dbReference type="Proteomes" id="UP000789706"/>
    </source>
</evidence>
<evidence type="ECO:0000313" key="12">
    <source>
        <dbReference type="EMBL" id="CAG8597215.1"/>
    </source>
</evidence>
<evidence type="ECO:0000256" key="5">
    <source>
        <dbReference type="ARBA" id="ARBA00017467"/>
    </source>
</evidence>
<comment type="function">
    <text evidence="11">Involved in protein N-glycosylation. Essential for the second step of the dolichol-linked oligosaccharide pathway. Anchors the catalytic subunit ALG13 to the ER.</text>
</comment>
<evidence type="ECO:0000256" key="9">
    <source>
        <dbReference type="ARBA" id="ARBA00023136"/>
    </source>
</evidence>
<dbReference type="GO" id="GO:0043541">
    <property type="term" value="C:UDP-N-acetylglucosamine transferase complex"/>
    <property type="evidence" value="ECO:0007669"/>
    <property type="project" value="TreeGrafter"/>
</dbReference>
<reference evidence="12" key="1">
    <citation type="submission" date="2021-06" db="EMBL/GenBank/DDBJ databases">
        <authorList>
            <person name="Kallberg Y."/>
            <person name="Tangrot J."/>
            <person name="Rosling A."/>
        </authorList>
    </citation>
    <scope>NUCLEOTIDE SEQUENCE</scope>
    <source>
        <strain evidence="12">AZ414A</strain>
    </source>
</reference>
<keyword evidence="8" id="KW-1133">Transmembrane helix</keyword>
<dbReference type="InterPro" id="IPR013969">
    <property type="entry name" value="Oligosacch_biosynth_Alg14"/>
</dbReference>
<dbReference type="GO" id="GO:0031965">
    <property type="term" value="C:nuclear membrane"/>
    <property type="evidence" value="ECO:0007669"/>
    <property type="project" value="UniProtKB-SubCell"/>
</dbReference>
<dbReference type="OrthoDB" id="17098at2759"/>
<dbReference type="EMBL" id="CAJVPK010001743">
    <property type="protein sequence ID" value="CAG8597215.1"/>
    <property type="molecule type" value="Genomic_DNA"/>
</dbReference>
<keyword evidence="9" id="KW-0472">Membrane</keyword>
<protein>
    <recommendedName>
        <fullName evidence="5 11">UDP-N-acetylglucosamine transferase subunit ALG14</fullName>
    </recommendedName>
    <alternativeName>
        <fullName evidence="10 11">Asparagine-linked glycosylation protein 14</fullName>
    </alternativeName>
</protein>
<proteinExistence type="inferred from homology"/>
<comment type="caution">
    <text evidence="12">The sequence shown here is derived from an EMBL/GenBank/DDBJ whole genome shotgun (WGS) entry which is preliminary data.</text>
</comment>
<name>A0A9N9CAX5_9GLOM</name>
<evidence type="ECO:0000256" key="8">
    <source>
        <dbReference type="ARBA" id="ARBA00022989"/>
    </source>
</evidence>
<dbReference type="GO" id="GO:0004577">
    <property type="term" value="F:N-acetylglucosaminyldiphosphodolichol N-acetylglucosaminyltransferase activity"/>
    <property type="evidence" value="ECO:0007669"/>
    <property type="project" value="TreeGrafter"/>
</dbReference>
<dbReference type="PANTHER" id="PTHR12154:SF4">
    <property type="entry name" value="UDP-N-ACETYLGLUCOSAMINE TRANSFERASE SUBUNIT ALG14 HOMOLOG"/>
    <property type="match status" value="1"/>
</dbReference>
<evidence type="ECO:0000256" key="7">
    <source>
        <dbReference type="ARBA" id="ARBA00022824"/>
    </source>
</evidence>
<evidence type="ECO:0000256" key="6">
    <source>
        <dbReference type="ARBA" id="ARBA00022692"/>
    </source>
</evidence>
<dbReference type="Pfam" id="PF08660">
    <property type="entry name" value="Alg14"/>
    <property type="match status" value="1"/>
</dbReference>
<dbReference type="PANTHER" id="PTHR12154">
    <property type="entry name" value="GLYCOSYL TRANSFERASE-RELATED"/>
    <property type="match status" value="1"/>
</dbReference>
<organism evidence="12 13">
    <name type="scientific">Diversispora eburnea</name>
    <dbReference type="NCBI Taxonomy" id="1213867"/>
    <lineage>
        <taxon>Eukaryota</taxon>
        <taxon>Fungi</taxon>
        <taxon>Fungi incertae sedis</taxon>
        <taxon>Mucoromycota</taxon>
        <taxon>Glomeromycotina</taxon>
        <taxon>Glomeromycetes</taxon>
        <taxon>Diversisporales</taxon>
        <taxon>Diversisporaceae</taxon>
        <taxon>Diversispora</taxon>
    </lineage>
</organism>
<evidence type="ECO:0000256" key="2">
    <source>
        <dbReference type="ARBA" id="ARBA00004590"/>
    </source>
</evidence>
<dbReference type="Proteomes" id="UP000789706">
    <property type="component" value="Unassembled WGS sequence"/>
</dbReference>
<dbReference type="GO" id="GO:0006488">
    <property type="term" value="P:dolichol-linked oligosaccharide biosynthetic process"/>
    <property type="evidence" value="ECO:0007669"/>
    <property type="project" value="InterPro"/>
</dbReference>
<comment type="subcellular location">
    <subcellularLocation>
        <location evidence="1 11">Endoplasmic reticulum membrane</location>
        <topology evidence="1 11">Single-pass membrane protein</topology>
    </subcellularLocation>
    <subcellularLocation>
        <location evidence="2">Nucleus membrane</location>
        <topology evidence="2">Single-pass membrane protein</topology>
    </subcellularLocation>
</comment>
<evidence type="ECO:0000256" key="3">
    <source>
        <dbReference type="ARBA" id="ARBA00009731"/>
    </source>
</evidence>
<evidence type="ECO:0000256" key="4">
    <source>
        <dbReference type="ARBA" id="ARBA00011335"/>
    </source>
</evidence>
<keyword evidence="13" id="KW-1185">Reference proteome</keyword>
<accession>A0A9N9CAX5</accession>
<gene>
    <name evidence="11" type="primary">ALG14</name>
    <name evidence="12" type="ORF">DEBURN_LOCUS9346</name>
</gene>
<dbReference type="AlphaFoldDB" id="A0A9N9CAX5"/>
<evidence type="ECO:0000256" key="1">
    <source>
        <dbReference type="ARBA" id="ARBA00004389"/>
    </source>
</evidence>
<evidence type="ECO:0000256" key="11">
    <source>
        <dbReference type="RuleBase" id="RU362127"/>
    </source>
</evidence>
<dbReference type="Gene3D" id="3.40.50.2000">
    <property type="entry name" value="Glycogen Phosphorylase B"/>
    <property type="match status" value="1"/>
</dbReference>